<evidence type="ECO:0000256" key="1">
    <source>
        <dbReference type="SAM" id="MobiDB-lite"/>
    </source>
</evidence>
<dbReference type="RefSeq" id="WP_134130428.1">
    <property type="nucleotide sequence ID" value="NZ_SODU01000002.1"/>
</dbReference>
<dbReference type="PANTHER" id="PTHR40765:SF2">
    <property type="entry name" value="ESX-2 SECRETION SYSTEM ATPASE ECCB2"/>
    <property type="match status" value="1"/>
</dbReference>
<dbReference type="Pfam" id="PF05108">
    <property type="entry name" value="T7SS_ESX1_EccB"/>
    <property type="match status" value="1"/>
</dbReference>
<keyword evidence="2" id="KW-0472">Membrane</keyword>
<comment type="caution">
    <text evidence="3">The sequence shown here is derived from an EMBL/GenBank/DDBJ whole genome shotgun (WGS) entry which is preliminary data.</text>
</comment>
<dbReference type="InterPro" id="IPR007795">
    <property type="entry name" value="T7SS_EccB"/>
</dbReference>
<gene>
    <name evidence="3" type="ORF">EV137_4245</name>
</gene>
<accession>A0ABY2FGT7</accession>
<keyword evidence="4" id="KW-1185">Reference proteome</keyword>
<dbReference type="Proteomes" id="UP000295060">
    <property type="component" value="Unassembled WGS sequence"/>
</dbReference>
<protein>
    <submittedName>
        <fullName evidence="3">Type VII secretion protein EccB</fullName>
    </submittedName>
</protein>
<evidence type="ECO:0000256" key="2">
    <source>
        <dbReference type="SAM" id="Phobius"/>
    </source>
</evidence>
<proteinExistence type="predicted"/>
<sequence length="474" mass="49255">MATRKDQLQSHQFLGQRMVSALVTRDSDPEQPPFRRPLNAAIGSFVIAFLALAVVAVYGLVVPGGNKAWQSGEVVIVEKETGTRYVYLDGRLHPVTNYVSALLALGKNSATKQVSRKSLAETARGPRIGIPDAPDALAPASRLLTGGWTLCSQPIRTSAGEADSESVLLVGSRPGTAQPLGTKALLVEVIETGDRYLISDGLRHRIDKSDAVAVGLALRTEPWARVGSAFVAALPEGRPIAPIKPAGIGTPSTAIPDRPATKVGQLFVVKTSGGGRQYYLAAKTRPVPISELQYDIQTAYRPLAAAYGGKAPVAIELGLLSVGRSDPLPDSTGDSSVPRSRPEFAAPNGGNGTVCATFAPGSTRPVVAIDAVLPARDPMMITPKRGPRGTALADRIVVPPGTAAVVEAMPSGRAPAGTVALVTDLGRAYPLADPKLLDTLGYAGTRPVRLPADLVARIPQGPGLSPASAMTAAP</sequence>
<keyword evidence="2" id="KW-0812">Transmembrane</keyword>
<evidence type="ECO:0000313" key="4">
    <source>
        <dbReference type="Proteomes" id="UP000295060"/>
    </source>
</evidence>
<feature type="region of interest" description="Disordered" evidence="1">
    <location>
        <begin position="324"/>
        <end position="350"/>
    </location>
</feature>
<dbReference type="NCBIfam" id="TIGR03919">
    <property type="entry name" value="T7SS_EccB"/>
    <property type="match status" value="1"/>
</dbReference>
<dbReference type="PANTHER" id="PTHR40765">
    <property type="entry name" value="ESX-2 SECRETION SYSTEM ATPASE ECCB2"/>
    <property type="match status" value="1"/>
</dbReference>
<organism evidence="3 4">
    <name type="scientific">Kribbella pratensis</name>
    <dbReference type="NCBI Taxonomy" id="2512112"/>
    <lineage>
        <taxon>Bacteria</taxon>
        <taxon>Bacillati</taxon>
        <taxon>Actinomycetota</taxon>
        <taxon>Actinomycetes</taxon>
        <taxon>Propionibacteriales</taxon>
        <taxon>Kribbellaceae</taxon>
        <taxon>Kribbella</taxon>
    </lineage>
</organism>
<evidence type="ECO:0000313" key="3">
    <source>
        <dbReference type="EMBL" id="TDW90429.1"/>
    </source>
</evidence>
<name>A0ABY2FGT7_9ACTN</name>
<reference evidence="3 4" key="1">
    <citation type="submission" date="2019-03" db="EMBL/GenBank/DDBJ databases">
        <title>Genomic Encyclopedia of Type Strains, Phase III (KMG-III): the genomes of soil and plant-associated and newly described type strains.</title>
        <authorList>
            <person name="Whitman W."/>
        </authorList>
    </citation>
    <scope>NUCLEOTIDE SEQUENCE [LARGE SCALE GENOMIC DNA]</scope>
    <source>
        <strain evidence="3 4">VKMAc-2574</strain>
    </source>
</reference>
<dbReference type="InterPro" id="IPR044857">
    <property type="entry name" value="T7SS_EccB_R1"/>
</dbReference>
<dbReference type="EMBL" id="SODU01000002">
    <property type="protein sequence ID" value="TDW90429.1"/>
    <property type="molecule type" value="Genomic_DNA"/>
</dbReference>
<dbReference type="Gene3D" id="3.30.2390.20">
    <property type="entry name" value="Type VII secretion system EccB, repeat 1 domain"/>
    <property type="match status" value="1"/>
</dbReference>
<keyword evidence="2" id="KW-1133">Transmembrane helix</keyword>
<feature type="transmembrane region" description="Helical" evidence="2">
    <location>
        <begin position="40"/>
        <end position="61"/>
    </location>
</feature>